<keyword evidence="2" id="KW-0808">Transferase</keyword>
<proteinExistence type="predicted"/>
<dbReference type="PANTHER" id="PTHR48228">
    <property type="entry name" value="SUCCINYL-COA--D-CITRAMALATE COA-TRANSFERASE"/>
    <property type="match status" value="1"/>
</dbReference>
<dbReference type="RefSeq" id="WP_301589475.1">
    <property type="nucleotide sequence ID" value="NZ_JAPFQI010000004.1"/>
</dbReference>
<dbReference type="GO" id="GO:0016740">
    <property type="term" value="F:transferase activity"/>
    <property type="evidence" value="ECO:0007669"/>
    <property type="project" value="UniProtKB-KW"/>
</dbReference>
<dbReference type="InterPro" id="IPR023606">
    <property type="entry name" value="CoA-Trfase_III_dom_1_sf"/>
</dbReference>
<comment type="caution">
    <text evidence="2">The sequence shown here is derived from an EMBL/GenBank/DDBJ whole genome shotgun (WGS) entry which is preliminary data.</text>
</comment>
<protein>
    <submittedName>
        <fullName evidence="2">CoA transferase</fullName>
    </submittedName>
</protein>
<organism evidence="2 3">
    <name type="scientific">Sabulicella glaciei</name>
    <dbReference type="NCBI Taxonomy" id="2984948"/>
    <lineage>
        <taxon>Bacteria</taxon>
        <taxon>Pseudomonadati</taxon>
        <taxon>Pseudomonadota</taxon>
        <taxon>Alphaproteobacteria</taxon>
        <taxon>Acetobacterales</taxon>
        <taxon>Acetobacteraceae</taxon>
        <taxon>Sabulicella</taxon>
    </lineage>
</organism>
<keyword evidence="3" id="KW-1185">Reference proteome</keyword>
<accession>A0ABT3NTT5</accession>
<dbReference type="PANTHER" id="PTHR48228:SF5">
    <property type="entry name" value="ALPHA-METHYLACYL-COA RACEMASE"/>
    <property type="match status" value="1"/>
</dbReference>
<dbReference type="InterPro" id="IPR050509">
    <property type="entry name" value="CoA-transferase_III"/>
</dbReference>
<reference evidence="2 3" key="1">
    <citation type="submission" date="2022-10" db="EMBL/GenBank/DDBJ databases">
        <title>Roseococcus glaciei nov., sp. nov., isolated from glacier.</title>
        <authorList>
            <person name="Liu Q."/>
            <person name="Xin Y.-H."/>
        </authorList>
    </citation>
    <scope>NUCLEOTIDE SEQUENCE [LARGE SCALE GENOMIC DNA]</scope>
    <source>
        <strain evidence="2 3">MDT2-1-1</strain>
    </source>
</reference>
<dbReference type="Gene3D" id="3.40.50.10540">
    <property type="entry name" value="Crotonobetainyl-coa:carnitine coa-transferase, domain 1"/>
    <property type="match status" value="1"/>
</dbReference>
<evidence type="ECO:0000313" key="3">
    <source>
        <dbReference type="Proteomes" id="UP001526430"/>
    </source>
</evidence>
<dbReference type="Pfam" id="PF02515">
    <property type="entry name" value="CoA_transf_3"/>
    <property type="match status" value="1"/>
</dbReference>
<dbReference type="InterPro" id="IPR003673">
    <property type="entry name" value="CoA-Trfase_fam_III"/>
</dbReference>
<dbReference type="SUPFAM" id="SSF89796">
    <property type="entry name" value="CoA-transferase family III (CaiB/BaiF)"/>
    <property type="match status" value="1"/>
</dbReference>
<dbReference type="Proteomes" id="UP001526430">
    <property type="component" value="Unassembled WGS sequence"/>
</dbReference>
<dbReference type="Gene3D" id="3.30.1540.10">
    <property type="entry name" value="formyl-coa transferase, domain 3"/>
    <property type="match status" value="1"/>
</dbReference>
<feature type="region of interest" description="Disordered" evidence="1">
    <location>
        <begin position="334"/>
        <end position="364"/>
    </location>
</feature>
<gene>
    <name evidence="2" type="ORF">OF850_07995</name>
</gene>
<sequence length="380" mass="39831">MSGPLAGLRILEMPAIGPAPMAAMVLAGMGAEVLRIARPGPADLGSGQAAERNLLNRGRPAVALDLKSAEGQALALRLAAQADALVEGFRPGVMERLGLGPAKCHGVNPRLVYGRVTGWGQEGPLARSAGHDLNYIAVTGALHAIGRRGELPAPPLALLGDFAGGALHLVVGILAALLERGVSGRGQVVDAAVTDGTAALMTMFHGLLATGRHVEERGANLLDSGAFFYDVYPCADGKLVAVAPIEQRFFEELLGRIGLPPDAFPRRLDPSTWPAAREVLAAHLRTRSRNEWCALLEGSDSCFAPVLTMEEAPHHPHARARDAYLEVGGVVQPAPAPRFDRTPSPAPVPPAPDRGNPAALSRWGVEPEEIERLAARGVVA</sequence>
<dbReference type="EMBL" id="JAPFQI010000004">
    <property type="protein sequence ID" value="MCW8085563.1"/>
    <property type="molecule type" value="Genomic_DNA"/>
</dbReference>
<dbReference type="InterPro" id="IPR044855">
    <property type="entry name" value="CoA-Trfase_III_dom3_sf"/>
</dbReference>
<name>A0ABT3NTT5_9PROT</name>
<evidence type="ECO:0000313" key="2">
    <source>
        <dbReference type="EMBL" id="MCW8085563.1"/>
    </source>
</evidence>
<evidence type="ECO:0000256" key="1">
    <source>
        <dbReference type="SAM" id="MobiDB-lite"/>
    </source>
</evidence>